<dbReference type="EMBL" id="JASCZI010090791">
    <property type="protein sequence ID" value="MED6146559.1"/>
    <property type="molecule type" value="Genomic_DNA"/>
</dbReference>
<keyword evidence="1" id="KW-0732">Signal</keyword>
<keyword evidence="3" id="KW-1185">Reference proteome</keyword>
<organism evidence="2 3">
    <name type="scientific">Stylosanthes scabra</name>
    <dbReference type="NCBI Taxonomy" id="79078"/>
    <lineage>
        <taxon>Eukaryota</taxon>
        <taxon>Viridiplantae</taxon>
        <taxon>Streptophyta</taxon>
        <taxon>Embryophyta</taxon>
        <taxon>Tracheophyta</taxon>
        <taxon>Spermatophyta</taxon>
        <taxon>Magnoliopsida</taxon>
        <taxon>eudicotyledons</taxon>
        <taxon>Gunneridae</taxon>
        <taxon>Pentapetalae</taxon>
        <taxon>rosids</taxon>
        <taxon>fabids</taxon>
        <taxon>Fabales</taxon>
        <taxon>Fabaceae</taxon>
        <taxon>Papilionoideae</taxon>
        <taxon>50 kb inversion clade</taxon>
        <taxon>dalbergioids sensu lato</taxon>
        <taxon>Dalbergieae</taxon>
        <taxon>Pterocarpus clade</taxon>
        <taxon>Stylosanthes</taxon>
    </lineage>
</organism>
<reference evidence="2 3" key="1">
    <citation type="journal article" date="2023" name="Plants (Basel)">
        <title>Bridging the Gap: Combining Genomics and Transcriptomics Approaches to Understand Stylosanthes scabra, an Orphan Legume from the Brazilian Caatinga.</title>
        <authorList>
            <person name="Ferreira-Neto J.R.C."/>
            <person name="da Silva M.D."/>
            <person name="Binneck E."/>
            <person name="de Melo N.F."/>
            <person name="da Silva R.H."/>
            <person name="de Melo A.L.T.M."/>
            <person name="Pandolfi V."/>
            <person name="Bustamante F.O."/>
            <person name="Brasileiro-Vidal A.C."/>
            <person name="Benko-Iseppon A.M."/>
        </authorList>
    </citation>
    <scope>NUCLEOTIDE SEQUENCE [LARGE SCALE GENOMIC DNA]</scope>
    <source>
        <tissue evidence="2">Leaves</tissue>
    </source>
</reference>
<name>A0ABU6TCW2_9FABA</name>
<dbReference type="Proteomes" id="UP001341840">
    <property type="component" value="Unassembled WGS sequence"/>
</dbReference>
<gene>
    <name evidence="2" type="ORF">PIB30_035561</name>
</gene>
<sequence>MTIARNIIHPDNVDFNALMHVALPLLLLSLTQTPPPTSSSSPDVLHLFILGLSPLDLSPPLATPPPPHLHLSLPLATSRLSRFSSAIDSSCFFSASSFFTCSNLCKNQGIEAAVQLILEESLGMLEMGYSCGHGLM</sequence>
<protein>
    <submittedName>
        <fullName evidence="2">Uncharacterized protein</fullName>
    </submittedName>
</protein>
<evidence type="ECO:0000313" key="3">
    <source>
        <dbReference type="Proteomes" id="UP001341840"/>
    </source>
</evidence>
<feature type="signal peptide" evidence="1">
    <location>
        <begin position="1"/>
        <end position="39"/>
    </location>
</feature>
<accession>A0ABU6TCW2</accession>
<evidence type="ECO:0000313" key="2">
    <source>
        <dbReference type="EMBL" id="MED6146559.1"/>
    </source>
</evidence>
<comment type="caution">
    <text evidence="2">The sequence shown here is derived from an EMBL/GenBank/DDBJ whole genome shotgun (WGS) entry which is preliminary data.</text>
</comment>
<proteinExistence type="predicted"/>
<feature type="chain" id="PRO_5046866579" evidence="1">
    <location>
        <begin position="40"/>
        <end position="136"/>
    </location>
</feature>
<evidence type="ECO:0000256" key="1">
    <source>
        <dbReference type="SAM" id="SignalP"/>
    </source>
</evidence>